<accession>A0AAW8FLX2</accession>
<name>A0AAW8FLX2_9ACTN</name>
<evidence type="ECO:0000313" key="2">
    <source>
        <dbReference type="Proteomes" id="UP001234216"/>
    </source>
</evidence>
<reference evidence="1" key="1">
    <citation type="submission" date="2023-07" db="EMBL/GenBank/DDBJ databases">
        <title>Comparative genomics of wheat-associated soil bacteria to identify genetic determinants of phenazine resistance.</title>
        <authorList>
            <person name="Mouncey N."/>
        </authorList>
    </citation>
    <scope>NUCLEOTIDE SEQUENCE</scope>
    <source>
        <strain evidence="1">V4I22</strain>
    </source>
</reference>
<comment type="caution">
    <text evidence="1">The sequence shown here is derived from an EMBL/GenBank/DDBJ whole genome shotgun (WGS) entry which is preliminary data.</text>
</comment>
<dbReference type="EMBL" id="JAUSZV010000005">
    <property type="protein sequence ID" value="MDQ0910533.1"/>
    <property type="molecule type" value="Genomic_DNA"/>
</dbReference>
<organism evidence="1 2">
    <name type="scientific">Streptomyces canus</name>
    <dbReference type="NCBI Taxonomy" id="58343"/>
    <lineage>
        <taxon>Bacteria</taxon>
        <taxon>Bacillati</taxon>
        <taxon>Actinomycetota</taxon>
        <taxon>Actinomycetes</taxon>
        <taxon>Kitasatosporales</taxon>
        <taxon>Streptomycetaceae</taxon>
        <taxon>Streptomyces</taxon>
        <taxon>Streptomyces aurantiacus group</taxon>
    </lineage>
</organism>
<sequence>MTTARAGLATHVGSAFDTELWTKGGTPVALGALGTLW</sequence>
<dbReference type="Proteomes" id="UP001234216">
    <property type="component" value="Unassembled WGS sequence"/>
</dbReference>
<protein>
    <submittedName>
        <fullName evidence="1">Uncharacterized protein</fullName>
    </submittedName>
</protein>
<dbReference type="AlphaFoldDB" id="A0AAW8FLX2"/>
<gene>
    <name evidence="1" type="ORF">QFZ22_006518</name>
</gene>
<evidence type="ECO:0000313" key="1">
    <source>
        <dbReference type="EMBL" id="MDQ0910533.1"/>
    </source>
</evidence>
<proteinExistence type="predicted"/>